<evidence type="ECO:0000313" key="2">
    <source>
        <dbReference type="Proteomes" id="UP000694044"/>
    </source>
</evidence>
<name>A0A8T1VM23_9STRA</name>
<dbReference type="InterPro" id="IPR052050">
    <property type="entry name" value="SecEffector_AnkRepeat"/>
</dbReference>
<accession>A0A8T1VM23</accession>
<evidence type="ECO:0000313" key="1">
    <source>
        <dbReference type="EMBL" id="KAG7381229.1"/>
    </source>
</evidence>
<dbReference type="EMBL" id="JAGDFM010000255">
    <property type="protein sequence ID" value="KAG7381229.1"/>
    <property type="molecule type" value="Genomic_DNA"/>
</dbReference>
<dbReference type="PANTHER" id="PTHR46586:SF3">
    <property type="entry name" value="ANKYRIN REPEAT-CONTAINING PROTEIN"/>
    <property type="match status" value="1"/>
</dbReference>
<dbReference type="Proteomes" id="UP000694044">
    <property type="component" value="Unassembled WGS sequence"/>
</dbReference>
<comment type="caution">
    <text evidence="1">The sequence shown here is derived from an EMBL/GenBank/DDBJ whole genome shotgun (WGS) entry which is preliminary data.</text>
</comment>
<evidence type="ECO:0008006" key="3">
    <source>
        <dbReference type="Google" id="ProtNLM"/>
    </source>
</evidence>
<dbReference type="AlphaFoldDB" id="A0A8T1VM23"/>
<dbReference type="PANTHER" id="PTHR46586">
    <property type="entry name" value="ANKYRIN REPEAT-CONTAINING PROTEIN"/>
    <property type="match status" value="1"/>
</dbReference>
<protein>
    <recommendedName>
        <fullName evidence="3">Ankyrin repeat-containing domain</fullName>
    </recommendedName>
</protein>
<sequence>MATSPASPLLIATLLLQSKPQLASLHHVADAITSFLDTSVELPLHKACKFGSLELLSRIWSSTVDLPQGDSSWSVRRLLHSEKFYQQFQFTHSLVEAAKQKDLGMTRWLFERFPACDVRREAVEEAAKAGALEILQYFHENGKNMNSYIDDEGDSDVEQRHVFWGYEDAVLAARAGYSDVVRWLYNFADSHTRCEQKVTRTVIETGCVALIEWLWQRLDAPPHEGMLGAAANGHAQMLELLEYEGCSTNPFAIIVRAAEVGQLNVVRWAFESIRNRPSQPSWEAGLAVHNAVVNGHLEVAKYIYARINDEDESQGKENLAAWKKAVMSVLAPESNCAAISRETVILAAERGFAEAVQWLWTEFGDGLAMEALSVMNDAEMTFACPLDAAASNGHLEIMKYLATIDAEENKNLDIHRFLGECFKPWCRGGHGRGCCLNCGSARAG</sequence>
<reference evidence="1" key="1">
    <citation type="submission" date="2021-02" db="EMBL/GenBank/DDBJ databases">
        <authorList>
            <person name="Palmer J.M."/>
        </authorList>
    </citation>
    <scope>NUCLEOTIDE SEQUENCE</scope>
    <source>
        <strain evidence="1">SCRP734</strain>
    </source>
</reference>
<proteinExistence type="predicted"/>
<keyword evidence="2" id="KW-1185">Reference proteome</keyword>
<gene>
    <name evidence="1" type="ORF">PHYPSEUDO_006273</name>
</gene>
<dbReference type="OrthoDB" id="128754at2759"/>
<organism evidence="1 2">
    <name type="scientific">Phytophthora pseudosyringae</name>
    <dbReference type="NCBI Taxonomy" id="221518"/>
    <lineage>
        <taxon>Eukaryota</taxon>
        <taxon>Sar</taxon>
        <taxon>Stramenopiles</taxon>
        <taxon>Oomycota</taxon>
        <taxon>Peronosporomycetes</taxon>
        <taxon>Peronosporales</taxon>
        <taxon>Peronosporaceae</taxon>
        <taxon>Phytophthora</taxon>
    </lineage>
</organism>